<organism evidence="1">
    <name type="scientific">marine sediment metagenome</name>
    <dbReference type="NCBI Taxonomy" id="412755"/>
    <lineage>
        <taxon>unclassified sequences</taxon>
        <taxon>metagenomes</taxon>
        <taxon>ecological metagenomes</taxon>
    </lineage>
</organism>
<gene>
    <name evidence="1" type="ORF">S01H1_28218</name>
</gene>
<evidence type="ECO:0000313" key="1">
    <source>
        <dbReference type="EMBL" id="GAF95639.1"/>
    </source>
</evidence>
<proteinExistence type="predicted"/>
<accession>X0TQW1</accession>
<protein>
    <submittedName>
        <fullName evidence="1">Uncharacterized protein</fullName>
    </submittedName>
</protein>
<dbReference type="EMBL" id="BARS01017229">
    <property type="protein sequence ID" value="GAF95639.1"/>
    <property type="molecule type" value="Genomic_DNA"/>
</dbReference>
<sequence>MKKLNRIVEYSKSRVSGTGSFPVPQKKDIGRNVIIKRMCITWDGCLGYFANDKKAKTYAFYLAELE</sequence>
<reference evidence="1" key="1">
    <citation type="journal article" date="2014" name="Front. Microbiol.">
        <title>High frequency of phylogenetically diverse reductive dehalogenase-homologous genes in deep subseafloor sedimentary metagenomes.</title>
        <authorList>
            <person name="Kawai M."/>
            <person name="Futagami T."/>
            <person name="Toyoda A."/>
            <person name="Takaki Y."/>
            <person name="Nishi S."/>
            <person name="Hori S."/>
            <person name="Arai W."/>
            <person name="Tsubouchi T."/>
            <person name="Morono Y."/>
            <person name="Uchiyama I."/>
            <person name="Ito T."/>
            <person name="Fujiyama A."/>
            <person name="Inagaki F."/>
            <person name="Takami H."/>
        </authorList>
    </citation>
    <scope>NUCLEOTIDE SEQUENCE</scope>
    <source>
        <strain evidence="1">Expedition CK06-06</strain>
    </source>
</reference>
<name>X0TQW1_9ZZZZ</name>
<dbReference type="AlphaFoldDB" id="X0TQW1"/>
<comment type="caution">
    <text evidence="1">The sequence shown here is derived from an EMBL/GenBank/DDBJ whole genome shotgun (WGS) entry which is preliminary data.</text>
</comment>